<reference evidence="3" key="1">
    <citation type="journal article" date="2021" name="Nat. Commun.">
        <title>Genetic determinants of endophytism in the Arabidopsis root mycobiome.</title>
        <authorList>
            <person name="Mesny F."/>
            <person name="Miyauchi S."/>
            <person name="Thiergart T."/>
            <person name="Pickel B."/>
            <person name="Atanasova L."/>
            <person name="Karlsson M."/>
            <person name="Huettel B."/>
            <person name="Barry K.W."/>
            <person name="Haridas S."/>
            <person name="Chen C."/>
            <person name="Bauer D."/>
            <person name="Andreopoulos W."/>
            <person name="Pangilinan J."/>
            <person name="LaButti K."/>
            <person name="Riley R."/>
            <person name="Lipzen A."/>
            <person name="Clum A."/>
            <person name="Drula E."/>
            <person name="Henrissat B."/>
            <person name="Kohler A."/>
            <person name="Grigoriev I.V."/>
            <person name="Martin F.M."/>
            <person name="Hacquard S."/>
        </authorList>
    </citation>
    <scope>NUCLEOTIDE SEQUENCE</scope>
    <source>
        <strain evidence="3">MPI-SDFR-AT-0120</strain>
    </source>
</reference>
<feature type="signal peptide" evidence="2">
    <location>
        <begin position="1"/>
        <end position="19"/>
    </location>
</feature>
<evidence type="ECO:0000256" key="1">
    <source>
        <dbReference type="SAM" id="Phobius"/>
    </source>
</evidence>
<feature type="chain" id="PRO_5035481091" evidence="2">
    <location>
        <begin position="20"/>
        <end position="535"/>
    </location>
</feature>
<keyword evidence="1" id="KW-1133">Transmembrane helix</keyword>
<dbReference type="SUPFAM" id="SSF50630">
    <property type="entry name" value="Acid proteases"/>
    <property type="match status" value="1"/>
</dbReference>
<sequence>MLAFSCLLLSSAFISSAAAQTTECKPLAVSFPFNSNVLANRAEARGIAWQLGSPNAQTLTLLPSATYNDTYIYGGKGLCAPNITFEECTTYRGGIYDVAQSETETTGSSIKHIWDDANATWTTDKAILRDGTGSNVELNPADFGIRAGTAHRYVNQGELGLGKNSTFLNALSSARKVSSKTWSFFWGVDAAISDSPRNGSLTLGGYDRALIGDAPNTTTTFTRDEWRCREGMVVELTGLALQSEGGGKQSILNGSERIRACVVPTLSSLLTLPESYWDTMAKIMGLELSPLNGGKSGEYLYGVASVRPESAIFAGNLSITINGAVTVTIPNKQLIFDEPYIASNGLIRRNSDWKDVPIVRYTDLTQNMPRLGGMFFSAAYLMVNHDRNEFSISAASETSSQALVGIDTANSCTAAITSRGGTTNQDPGLSGSNDIGSTGLATGAIAGIVVSVIAVIAVLAGLAFLVWKRKRPVSKTAELEATHSGNFAVEKYGYTTSEMDASQKPVEFSGHSRDYAVELDGRARPAEVPGSTPHT</sequence>
<dbReference type="Gene3D" id="2.40.70.10">
    <property type="entry name" value="Acid Proteases"/>
    <property type="match status" value="1"/>
</dbReference>
<keyword evidence="2" id="KW-0732">Signal</keyword>
<protein>
    <submittedName>
        <fullName evidence="3">Aspartic peptidase domain-containing protein</fullName>
    </submittedName>
</protein>
<dbReference type="EMBL" id="JAGMVJ010000016">
    <property type="protein sequence ID" value="KAH7079693.1"/>
    <property type="molecule type" value="Genomic_DNA"/>
</dbReference>
<organism evidence="3 4">
    <name type="scientific">Paraphoma chrysanthemicola</name>
    <dbReference type="NCBI Taxonomy" id="798071"/>
    <lineage>
        <taxon>Eukaryota</taxon>
        <taxon>Fungi</taxon>
        <taxon>Dikarya</taxon>
        <taxon>Ascomycota</taxon>
        <taxon>Pezizomycotina</taxon>
        <taxon>Dothideomycetes</taxon>
        <taxon>Pleosporomycetidae</taxon>
        <taxon>Pleosporales</taxon>
        <taxon>Pleosporineae</taxon>
        <taxon>Phaeosphaeriaceae</taxon>
        <taxon>Paraphoma</taxon>
    </lineage>
</organism>
<keyword evidence="1" id="KW-0472">Membrane</keyword>
<proteinExistence type="predicted"/>
<dbReference type="InterPro" id="IPR021109">
    <property type="entry name" value="Peptidase_aspartic_dom_sf"/>
</dbReference>
<accession>A0A8K0QZQ5</accession>
<evidence type="ECO:0000256" key="2">
    <source>
        <dbReference type="SAM" id="SignalP"/>
    </source>
</evidence>
<dbReference type="AlphaFoldDB" id="A0A8K0QZQ5"/>
<evidence type="ECO:0000313" key="4">
    <source>
        <dbReference type="Proteomes" id="UP000813461"/>
    </source>
</evidence>
<gene>
    <name evidence="3" type="ORF">FB567DRAFT_127270</name>
</gene>
<comment type="caution">
    <text evidence="3">The sequence shown here is derived from an EMBL/GenBank/DDBJ whole genome shotgun (WGS) entry which is preliminary data.</text>
</comment>
<keyword evidence="4" id="KW-1185">Reference proteome</keyword>
<keyword evidence="1" id="KW-0812">Transmembrane</keyword>
<name>A0A8K0QZQ5_9PLEO</name>
<dbReference type="Proteomes" id="UP000813461">
    <property type="component" value="Unassembled WGS sequence"/>
</dbReference>
<dbReference type="OrthoDB" id="5361565at2759"/>
<evidence type="ECO:0000313" key="3">
    <source>
        <dbReference type="EMBL" id="KAH7079693.1"/>
    </source>
</evidence>
<feature type="transmembrane region" description="Helical" evidence="1">
    <location>
        <begin position="440"/>
        <end position="467"/>
    </location>
</feature>